<keyword evidence="1" id="KW-1185">Reference proteome</keyword>
<name>A0A915KYB6_ROMCU</name>
<sequence length="113" mass="12773">MRLFAVVPTKAALCFRRRYVAHFASTIGTLIKLTPFSTKEKIDSQKTLGNIFSLVPFDDDWFGLMARLNVLVQGVSRKRGDWGSFGRSCAWAFVLEKSKFHYGFSKSGKISDD</sequence>
<dbReference type="AlphaFoldDB" id="A0A915KYB6"/>
<dbReference type="Proteomes" id="UP000887565">
    <property type="component" value="Unplaced"/>
</dbReference>
<proteinExistence type="predicted"/>
<organism evidence="1 2">
    <name type="scientific">Romanomermis culicivorax</name>
    <name type="common">Nematode worm</name>
    <dbReference type="NCBI Taxonomy" id="13658"/>
    <lineage>
        <taxon>Eukaryota</taxon>
        <taxon>Metazoa</taxon>
        <taxon>Ecdysozoa</taxon>
        <taxon>Nematoda</taxon>
        <taxon>Enoplea</taxon>
        <taxon>Dorylaimia</taxon>
        <taxon>Mermithida</taxon>
        <taxon>Mermithoidea</taxon>
        <taxon>Mermithidae</taxon>
        <taxon>Romanomermis</taxon>
    </lineage>
</organism>
<accession>A0A915KYB6</accession>
<evidence type="ECO:0000313" key="2">
    <source>
        <dbReference type="WBParaSite" id="nRc.2.0.1.t43816-RA"/>
    </source>
</evidence>
<dbReference type="WBParaSite" id="nRc.2.0.1.t43816-RA">
    <property type="protein sequence ID" value="nRc.2.0.1.t43816-RA"/>
    <property type="gene ID" value="nRc.2.0.1.g43816"/>
</dbReference>
<reference evidence="2" key="1">
    <citation type="submission" date="2022-11" db="UniProtKB">
        <authorList>
            <consortium name="WormBaseParasite"/>
        </authorList>
    </citation>
    <scope>IDENTIFICATION</scope>
</reference>
<evidence type="ECO:0000313" key="1">
    <source>
        <dbReference type="Proteomes" id="UP000887565"/>
    </source>
</evidence>
<protein>
    <submittedName>
        <fullName evidence="2">Uncharacterized protein</fullName>
    </submittedName>
</protein>